<dbReference type="Pfam" id="PF00106">
    <property type="entry name" value="adh_short"/>
    <property type="match status" value="1"/>
</dbReference>
<evidence type="ECO:0000256" key="3">
    <source>
        <dbReference type="ARBA" id="ARBA00023002"/>
    </source>
</evidence>
<dbReference type="SUPFAM" id="SSF51735">
    <property type="entry name" value="NAD(P)-binding Rossmann-fold domains"/>
    <property type="match status" value="1"/>
</dbReference>
<proteinExistence type="inferred from homology"/>
<dbReference type="InterPro" id="IPR002347">
    <property type="entry name" value="SDR_fam"/>
</dbReference>
<evidence type="ECO:0000313" key="4">
    <source>
        <dbReference type="EMBL" id="CZR70181.1"/>
    </source>
</evidence>
<dbReference type="PRINTS" id="PR00081">
    <property type="entry name" value="GDHRDH"/>
</dbReference>
<evidence type="ECO:0000256" key="2">
    <source>
        <dbReference type="ARBA" id="ARBA00022857"/>
    </source>
</evidence>
<dbReference type="AlphaFoldDB" id="A0A1L7XYN9"/>
<comment type="similarity">
    <text evidence="1">Belongs to the short-chain dehydrogenases/reductases (SDR) family.</text>
</comment>
<dbReference type="Proteomes" id="UP000184330">
    <property type="component" value="Unassembled WGS sequence"/>
</dbReference>
<dbReference type="GO" id="GO:0016491">
    <property type="term" value="F:oxidoreductase activity"/>
    <property type="evidence" value="ECO:0007669"/>
    <property type="project" value="UniProtKB-KW"/>
</dbReference>
<keyword evidence="3" id="KW-0560">Oxidoreductase</keyword>
<organism evidence="4 5">
    <name type="scientific">Phialocephala subalpina</name>
    <dbReference type="NCBI Taxonomy" id="576137"/>
    <lineage>
        <taxon>Eukaryota</taxon>
        <taxon>Fungi</taxon>
        <taxon>Dikarya</taxon>
        <taxon>Ascomycota</taxon>
        <taxon>Pezizomycotina</taxon>
        <taxon>Leotiomycetes</taxon>
        <taxon>Helotiales</taxon>
        <taxon>Mollisiaceae</taxon>
        <taxon>Phialocephala</taxon>
        <taxon>Phialocephala fortinii species complex</taxon>
    </lineage>
</organism>
<evidence type="ECO:0000256" key="1">
    <source>
        <dbReference type="ARBA" id="ARBA00006484"/>
    </source>
</evidence>
<dbReference type="EMBL" id="FJOG01000104">
    <property type="protein sequence ID" value="CZR70181.1"/>
    <property type="molecule type" value="Genomic_DNA"/>
</dbReference>
<keyword evidence="2" id="KW-0521">NADP</keyword>
<dbReference type="STRING" id="576137.A0A1L7XYN9"/>
<protein>
    <submittedName>
        <fullName evidence="4">Related to dehydrogenases with different specificities (Related to short-chain alcohol dehydrogenases)</fullName>
    </submittedName>
</protein>
<dbReference type="PANTHER" id="PTHR24320">
    <property type="entry name" value="RETINOL DEHYDROGENASE"/>
    <property type="match status" value="1"/>
</dbReference>
<dbReference type="OrthoDB" id="191139at2759"/>
<accession>A0A1L7XYN9</accession>
<dbReference type="PANTHER" id="PTHR24320:SF236">
    <property type="entry name" value="SHORT-CHAIN DEHYDROGENASE-RELATED"/>
    <property type="match status" value="1"/>
</dbReference>
<sequence length="316" mass="34798">MATVKSLYKSMFPSKPTFTDSNLPSQRGKVFLITGGNGGLGQSLGAMLYAKDAKVYIAARSEAKAQKTINEIKALHPASAGELVFLKLDLSDLTTIKASAKEFLAKESRLDVLWNNAGVMVPPQGSNTVQGYELQVGTNNIAPFLFTELLQPVLLATARMGEARVVWTSSSAGYLGLPNPIIDFNNMDYKREEGIWTKYGRSKAGNILHCVEYARRSDKANIGILHTAVDPGWLKTGLQRSTPAYQAFLINMVLSEPKFGAYTLLFAGLHPSITKENNGVFVAPPGRLINPGKDILDKDLGQKYWEWTEKQIEHYR</sequence>
<dbReference type="Gene3D" id="3.40.50.720">
    <property type="entry name" value="NAD(P)-binding Rossmann-like Domain"/>
    <property type="match status" value="1"/>
</dbReference>
<name>A0A1L7XYN9_9HELO</name>
<dbReference type="InterPro" id="IPR036291">
    <property type="entry name" value="NAD(P)-bd_dom_sf"/>
</dbReference>
<gene>
    <name evidence="4" type="ORF">PAC_20082</name>
</gene>
<evidence type="ECO:0000313" key="5">
    <source>
        <dbReference type="Proteomes" id="UP000184330"/>
    </source>
</evidence>
<keyword evidence="5" id="KW-1185">Reference proteome</keyword>
<reference evidence="4 5" key="1">
    <citation type="submission" date="2016-03" db="EMBL/GenBank/DDBJ databases">
        <authorList>
            <person name="Ploux O."/>
        </authorList>
    </citation>
    <scope>NUCLEOTIDE SEQUENCE [LARGE SCALE GENOMIC DNA]</scope>
    <source>
        <strain evidence="4 5">UAMH 11012</strain>
    </source>
</reference>